<proteinExistence type="predicted"/>
<feature type="region of interest" description="Disordered" evidence="4">
    <location>
        <begin position="252"/>
        <end position="282"/>
    </location>
</feature>
<evidence type="ECO:0000256" key="1">
    <source>
        <dbReference type="ARBA" id="ARBA00023015"/>
    </source>
</evidence>
<keyword evidence="2" id="KW-0804">Transcription</keyword>
<dbReference type="NCBIfam" id="TIGR01557">
    <property type="entry name" value="myb_SHAQKYF"/>
    <property type="match status" value="1"/>
</dbReference>
<dbReference type="OMA" id="KDASHGT"/>
<dbReference type="Pfam" id="PF14379">
    <property type="entry name" value="Myb_CC_LHEQLE"/>
    <property type="match status" value="1"/>
</dbReference>
<accession>A0A7I4FP21</accession>
<dbReference type="InterPro" id="IPR046955">
    <property type="entry name" value="PHR1-like"/>
</dbReference>
<name>A0A7I4FP21_PHYPA</name>
<dbReference type="InterPro" id="IPR025756">
    <property type="entry name" value="Myb_CC_LHEQLE"/>
</dbReference>
<dbReference type="InterPro" id="IPR017930">
    <property type="entry name" value="Myb_dom"/>
</dbReference>
<dbReference type="FunFam" id="1.10.10.60:FF:000002">
    <property type="entry name" value="Myb family transcription factor"/>
    <property type="match status" value="1"/>
</dbReference>
<evidence type="ECO:0000256" key="2">
    <source>
        <dbReference type="ARBA" id="ARBA00023163"/>
    </source>
</evidence>
<organism evidence="6 7">
    <name type="scientific">Physcomitrium patens</name>
    <name type="common">Spreading-leaved earth moss</name>
    <name type="synonym">Physcomitrella patens</name>
    <dbReference type="NCBI Taxonomy" id="3218"/>
    <lineage>
        <taxon>Eukaryota</taxon>
        <taxon>Viridiplantae</taxon>
        <taxon>Streptophyta</taxon>
        <taxon>Embryophyta</taxon>
        <taxon>Bryophyta</taxon>
        <taxon>Bryophytina</taxon>
        <taxon>Bryopsida</taxon>
        <taxon>Funariidae</taxon>
        <taxon>Funariales</taxon>
        <taxon>Funariaceae</taxon>
        <taxon>Physcomitrium</taxon>
    </lineage>
</organism>
<dbReference type="Gene3D" id="1.10.10.60">
    <property type="entry name" value="Homeodomain-like"/>
    <property type="match status" value="1"/>
</dbReference>
<dbReference type="GO" id="GO:0003677">
    <property type="term" value="F:DNA binding"/>
    <property type="evidence" value="ECO:0007669"/>
    <property type="project" value="InterPro"/>
</dbReference>
<keyword evidence="3" id="KW-0539">Nucleus</keyword>
<dbReference type="Pfam" id="PF00249">
    <property type="entry name" value="Myb_DNA-binding"/>
    <property type="match status" value="1"/>
</dbReference>
<dbReference type="PANTHER" id="PTHR31499">
    <property type="entry name" value="MYB FAMILY TRANSCRIPTION FACTOR PHL11"/>
    <property type="match status" value="1"/>
</dbReference>
<feature type="region of interest" description="Disordered" evidence="4">
    <location>
        <begin position="105"/>
        <end position="167"/>
    </location>
</feature>
<dbReference type="EnsemblPlants" id="Pp3c4_20290V3.4">
    <property type="protein sequence ID" value="Pp3c4_20290V3.4"/>
    <property type="gene ID" value="Pp3c4_20290"/>
</dbReference>
<evidence type="ECO:0000259" key="5">
    <source>
        <dbReference type="PROSITE" id="PS51294"/>
    </source>
</evidence>
<evidence type="ECO:0000313" key="6">
    <source>
        <dbReference type="EnsemblPlants" id="Pp3c4_20290V3.4"/>
    </source>
</evidence>
<evidence type="ECO:0000256" key="3">
    <source>
        <dbReference type="ARBA" id="ARBA00023242"/>
    </source>
</evidence>
<dbReference type="InterPro" id="IPR009057">
    <property type="entry name" value="Homeodomain-like_sf"/>
</dbReference>
<feature type="domain" description="HTH myb-type" evidence="5">
    <location>
        <begin position="52"/>
        <end position="109"/>
    </location>
</feature>
<sequence>MYQMKKYSSLTVVPPQGQQHLMTSPHNQDHRSSSPYGVVLMSAGEVSPVDPKPRLRWTSELHERFVDAVTQLGGADKATPKSVMRVMGVKGLTLYHLKSHLQKYRLGKQQSQREASGHELPYKDASHGTSNSWSSVELRKSGACMQGTSTGASDGPPPTPTSQDPQNNAKINEALRLQVEAQRRLQEQLEVQKTLQLRIEAHGKYLQTILEKAKETLVSHMTSLAPDLQAAHAELTDLASYASLVPPHLDGVHPSGPFSHAPDPTHQSGRIPNTSCQKSHSLPHLSAMQDGELRVSSAGIVDQTTAALANQGWSPTAPKHSA</sequence>
<reference evidence="6 7" key="2">
    <citation type="journal article" date="2018" name="Plant J.">
        <title>The Physcomitrella patens chromosome-scale assembly reveals moss genome structure and evolution.</title>
        <authorList>
            <person name="Lang D."/>
            <person name="Ullrich K.K."/>
            <person name="Murat F."/>
            <person name="Fuchs J."/>
            <person name="Jenkins J."/>
            <person name="Haas F.B."/>
            <person name="Piednoel M."/>
            <person name="Gundlach H."/>
            <person name="Van Bel M."/>
            <person name="Meyberg R."/>
            <person name="Vives C."/>
            <person name="Morata J."/>
            <person name="Symeonidi A."/>
            <person name="Hiss M."/>
            <person name="Muchero W."/>
            <person name="Kamisugi Y."/>
            <person name="Saleh O."/>
            <person name="Blanc G."/>
            <person name="Decker E.L."/>
            <person name="van Gessel N."/>
            <person name="Grimwood J."/>
            <person name="Hayes R.D."/>
            <person name="Graham S.W."/>
            <person name="Gunter L.E."/>
            <person name="McDaniel S.F."/>
            <person name="Hoernstein S.N.W."/>
            <person name="Larsson A."/>
            <person name="Li F.W."/>
            <person name="Perroud P.F."/>
            <person name="Phillips J."/>
            <person name="Ranjan P."/>
            <person name="Rokshar D.S."/>
            <person name="Rothfels C.J."/>
            <person name="Schneider L."/>
            <person name="Shu S."/>
            <person name="Stevenson D.W."/>
            <person name="Thummler F."/>
            <person name="Tillich M."/>
            <person name="Villarreal Aguilar J.C."/>
            <person name="Widiez T."/>
            <person name="Wong G.K."/>
            <person name="Wymore A."/>
            <person name="Zhang Y."/>
            <person name="Zimmer A.D."/>
            <person name="Quatrano R.S."/>
            <person name="Mayer K.F.X."/>
            <person name="Goodstein D."/>
            <person name="Casacuberta J.M."/>
            <person name="Vandepoele K."/>
            <person name="Reski R."/>
            <person name="Cuming A.C."/>
            <person name="Tuskan G.A."/>
            <person name="Maumus F."/>
            <person name="Salse J."/>
            <person name="Schmutz J."/>
            <person name="Rensing S.A."/>
        </authorList>
    </citation>
    <scope>NUCLEOTIDE SEQUENCE [LARGE SCALE GENOMIC DNA]</scope>
    <source>
        <strain evidence="6 7">cv. Gransden 2004</strain>
    </source>
</reference>
<protein>
    <recommendedName>
        <fullName evidence="5">HTH myb-type domain-containing protein</fullName>
    </recommendedName>
</protein>
<reference evidence="6" key="3">
    <citation type="submission" date="2020-12" db="UniProtKB">
        <authorList>
            <consortium name="EnsemblPlants"/>
        </authorList>
    </citation>
    <scope>IDENTIFICATION</scope>
</reference>
<keyword evidence="7" id="KW-1185">Reference proteome</keyword>
<dbReference type="SUPFAM" id="SSF46689">
    <property type="entry name" value="Homeodomain-like"/>
    <property type="match status" value="1"/>
</dbReference>
<dbReference type="InterPro" id="IPR001005">
    <property type="entry name" value="SANT/Myb"/>
</dbReference>
<keyword evidence="1" id="KW-0805">Transcription regulation</keyword>
<dbReference type="AlphaFoldDB" id="A0A7I4FP21"/>
<dbReference type="EMBL" id="ABEU02000004">
    <property type="status" value="NOT_ANNOTATED_CDS"/>
    <property type="molecule type" value="Genomic_DNA"/>
</dbReference>
<dbReference type="InParanoid" id="A0A7I4FP21"/>
<dbReference type="InterPro" id="IPR006447">
    <property type="entry name" value="Myb_dom_plants"/>
</dbReference>
<dbReference type="Proteomes" id="UP000006727">
    <property type="component" value="Chromosome 4"/>
</dbReference>
<feature type="compositionally biased region" description="Polar residues" evidence="4">
    <location>
        <begin position="265"/>
        <end position="280"/>
    </location>
</feature>
<reference evidence="6 7" key="1">
    <citation type="journal article" date="2008" name="Science">
        <title>The Physcomitrella genome reveals evolutionary insights into the conquest of land by plants.</title>
        <authorList>
            <person name="Rensing S."/>
            <person name="Lang D."/>
            <person name="Zimmer A."/>
            <person name="Terry A."/>
            <person name="Salamov A."/>
            <person name="Shapiro H."/>
            <person name="Nishiyama T."/>
            <person name="Perroud P.-F."/>
            <person name="Lindquist E."/>
            <person name="Kamisugi Y."/>
            <person name="Tanahashi T."/>
            <person name="Sakakibara K."/>
            <person name="Fujita T."/>
            <person name="Oishi K."/>
            <person name="Shin-I T."/>
            <person name="Kuroki Y."/>
            <person name="Toyoda A."/>
            <person name="Suzuki Y."/>
            <person name="Hashimoto A."/>
            <person name="Yamaguchi K."/>
            <person name="Sugano A."/>
            <person name="Kohara Y."/>
            <person name="Fujiyama A."/>
            <person name="Anterola A."/>
            <person name="Aoki S."/>
            <person name="Ashton N."/>
            <person name="Barbazuk W.B."/>
            <person name="Barker E."/>
            <person name="Bennetzen J."/>
            <person name="Bezanilla M."/>
            <person name="Blankenship R."/>
            <person name="Cho S.H."/>
            <person name="Dutcher S."/>
            <person name="Estelle M."/>
            <person name="Fawcett J.A."/>
            <person name="Gundlach H."/>
            <person name="Hanada K."/>
            <person name="Heyl A."/>
            <person name="Hicks K.A."/>
            <person name="Hugh J."/>
            <person name="Lohr M."/>
            <person name="Mayer K."/>
            <person name="Melkozernov A."/>
            <person name="Murata T."/>
            <person name="Nelson D."/>
            <person name="Pils B."/>
            <person name="Prigge M."/>
            <person name="Reiss B."/>
            <person name="Renner T."/>
            <person name="Rombauts S."/>
            <person name="Rushton P."/>
            <person name="Sanderfoot A."/>
            <person name="Schween G."/>
            <person name="Shiu S.-H."/>
            <person name="Stueber K."/>
            <person name="Theodoulou F.L."/>
            <person name="Tu H."/>
            <person name="Van de Peer Y."/>
            <person name="Verrier P.J."/>
            <person name="Waters E."/>
            <person name="Wood A."/>
            <person name="Yang L."/>
            <person name="Cove D."/>
            <person name="Cuming A."/>
            <person name="Hasebe M."/>
            <person name="Lucas S."/>
            <person name="Mishler D.B."/>
            <person name="Reski R."/>
            <person name="Grigoriev I."/>
            <person name="Quatrano R.S."/>
            <person name="Boore J.L."/>
        </authorList>
    </citation>
    <scope>NUCLEOTIDE SEQUENCE [LARGE SCALE GENOMIC DNA]</scope>
    <source>
        <strain evidence="6 7">cv. Gransden 2004</strain>
    </source>
</reference>
<feature type="compositionally biased region" description="Basic and acidic residues" evidence="4">
    <location>
        <begin position="115"/>
        <end position="126"/>
    </location>
</feature>
<evidence type="ECO:0000256" key="4">
    <source>
        <dbReference type="SAM" id="MobiDB-lite"/>
    </source>
</evidence>
<dbReference type="PROSITE" id="PS51294">
    <property type="entry name" value="HTH_MYB"/>
    <property type="match status" value="1"/>
</dbReference>
<dbReference type="PANTHER" id="PTHR31499:SF43">
    <property type="entry name" value="MYB FAMILY TRANSCRIPTION FACTOR APL"/>
    <property type="match status" value="1"/>
</dbReference>
<dbReference type="GO" id="GO:0003700">
    <property type="term" value="F:DNA-binding transcription factor activity"/>
    <property type="evidence" value="ECO:0007669"/>
    <property type="project" value="InterPro"/>
</dbReference>
<evidence type="ECO:0000313" key="7">
    <source>
        <dbReference type="Proteomes" id="UP000006727"/>
    </source>
</evidence>
<gene>
    <name evidence="6" type="primary">LOC112281722</name>
</gene>
<dbReference type="Gramene" id="Pp3c4_20290V3.4">
    <property type="protein sequence ID" value="Pp3c4_20290V3.4"/>
    <property type="gene ID" value="Pp3c4_20290"/>
</dbReference>